<protein>
    <submittedName>
        <fullName evidence="2">NifU-like domain-containing protein</fullName>
    </submittedName>
</protein>
<dbReference type="STRING" id="1324957.K933_12930"/>
<dbReference type="Pfam" id="PF08309">
    <property type="entry name" value="LVIVD"/>
    <property type="match status" value="1"/>
</dbReference>
<feature type="region of interest" description="Disordered" evidence="1">
    <location>
        <begin position="238"/>
        <end position="266"/>
    </location>
</feature>
<organism evidence="2 3">
    <name type="scientific">Candidatus Halobonum tyrrellensis G22</name>
    <dbReference type="NCBI Taxonomy" id="1324957"/>
    <lineage>
        <taxon>Archaea</taxon>
        <taxon>Methanobacteriati</taxon>
        <taxon>Methanobacteriota</taxon>
        <taxon>Stenosarchaea group</taxon>
        <taxon>Halobacteria</taxon>
        <taxon>Halobacteriales</taxon>
        <taxon>Haloferacaceae</taxon>
        <taxon>Candidatus Halobonum</taxon>
    </lineage>
</organism>
<dbReference type="eggNOG" id="arCOG02565">
    <property type="taxonomic scope" value="Archaea"/>
</dbReference>
<dbReference type="RefSeq" id="WP_023395161.1">
    <property type="nucleotide sequence ID" value="NZ_ASGZ01000052.1"/>
</dbReference>
<feature type="non-terminal residue" evidence="2">
    <location>
        <position position="421"/>
    </location>
</feature>
<evidence type="ECO:0000256" key="1">
    <source>
        <dbReference type="SAM" id="MobiDB-lite"/>
    </source>
</evidence>
<dbReference type="InterPro" id="IPR013211">
    <property type="entry name" value="LVIVD"/>
</dbReference>
<accession>V4HAJ3</accession>
<sequence>MRRRDALRAGALLAAGGSAVPATAATAADESYGPLGRLDCRGTKEAVVSADGSTAFLALTDGYATVDVRDPAAPTLLAERRSLLADREGGPMVGVHDVTLSGDTLAVVGPANPAPSAPSGALFVDVSDPADPVRRGFHPTTFPVHNAFLDGEYLYLTGNDGERNPLVVVDAGADPPAEVARWSLVDRDPAWGEVRSPLRVLHDVWVRDGLAALACWDAGTYLLDVSDPADPAFVGRVPAGDPAGLRDPPASESLTPPGNHHYAATDPGNDLLAVGEESWAARRDGRTVGGPSGVGLYDLSDPAAPAHLASIDPPPTAEPTLDGTWTTAHNLELRGGTLYTSWYQGGVKRHDVSDPANPVEETWWVDPAAARFWTARTAGDAFVASSMGTRSGAPAGLWTFPDAAGGGGDPAALTATPTTAA</sequence>
<name>V4HAJ3_9EURY</name>
<evidence type="ECO:0000313" key="3">
    <source>
        <dbReference type="Proteomes" id="UP000017840"/>
    </source>
</evidence>
<dbReference type="AlphaFoldDB" id="V4HAJ3"/>
<gene>
    <name evidence="2" type="ORF">K933_12930</name>
</gene>
<reference evidence="2 3" key="1">
    <citation type="journal article" date="2013" name="Genome Announc.">
        <title>Draft Genome Sequence of 'Candidatus Halobonum tyrrellensis' Strain G22, Isolated from the Hypersaline Waters of Lake Tyrrell, Australia.</title>
        <authorList>
            <person name="Ugalde J.A."/>
            <person name="Narasingarao P."/>
            <person name="Kuo S."/>
            <person name="Podell S."/>
            <person name="Allen E.E."/>
        </authorList>
    </citation>
    <scope>NUCLEOTIDE SEQUENCE [LARGE SCALE GENOMIC DNA]</scope>
    <source>
        <strain evidence="2 3">G22</strain>
    </source>
</reference>
<proteinExistence type="predicted"/>
<dbReference type="SUPFAM" id="SSF69322">
    <property type="entry name" value="Tricorn protease domain 2"/>
    <property type="match status" value="1"/>
</dbReference>
<comment type="caution">
    <text evidence="2">The sequence shown here is derived from an EMBL/GenBank/DDBJ whole genome shotgun (WGS) entry which is preliminary data.</text>
</comment>
<dbReference type="EMBL" id="ASGZ01000052">
    <property type="protein sequence ID" value="ESP87725.1"/>
    <property type="molecule type" value="Genomic_DNA"/>
</dbReference>
<dbReference type="OrthoDB" id="134269at2157"/>
<keyword evidence="3" id="KW-1185">Reference proteome</keyword>
<dbReference type="Proteomes" id="UP000017840">
    <property type="component" value="Unassembled WGS sequence"/>
</dbReference>
<evidence type="ECO:0000313" key="2">
    <source>
        <dbReference type="EMBL" id="ESP87725.1"/>
    </source>
</evidence>